<feature type="compositionally biased region" description="Basic and acidic residues" evidence="1">
    <location>
        <begin position="54"/>
        <end position="65"/>
    </location>
</feature>
<gene>
    <name evidence="2" type="ORF">GCM10023205_15260</name>
</gene>
<keyword evidence="3" id="KW-1185">Reference proteome</keyword>
<comment type="caution">
    <text evidence="2">The sequence shown here is derived from an EMBL/GenBank/DDBJ whole genome shotgun (WGS) entry which is preliminary data.</text>
</comment>
<feature type="region of interest" description="Disordered" evidence="1">
    <location>
        <begin position="1"/>
        <end position="65"/>
    </location>
</feature>
<feature type="compositionally biased region" description="Polar residues" evidence="1">
    <location>
        <begin position="1"/>
        <end position="10"/>
    </location>
</feature>
<evidence type="ECO:0000256" key="1">
    <source>
        <dbReference type="SAM" id="MobiDB-lite"/>
    </source>
</evidence>
<organism evidence="2 3">
    <name type="scientific">Yinghuangia aomiensis</name>
    <dbReference type="NCBI Taxonomy" id="676205"/>
    <lineage>
        <taxon>Bacteria</taxon>
        <taxon>Bacillati</taxon>
        <taxon>Actinomycetota</taxon>
        <taxon>Actinomycetes</taxon>
        <taxon>Kitasatosporales</taxon>
        <taxon>Streptomycetaceae</taxon>
        <taxon>Yinghuangia</taxon>
    </lineage>
</organism>
<sequence>MPSDGNNGSPTPADPASGTVLGGRSIAPLLLPCPGDDVQPAAGTTSNNPAATRAADRRRRDGMQG</sequence>
<name>A0ABP9H2A7_9ACTN</name>
<proteinExistence type="predicted"/>
<reference evidence="3" key="1">
    <citation type="journal article" date="2019" name="Int. J. Syst. Evol. Microbiol.">
        <title>The Global Catalogue of Microorganisms (GCM) 10K type strain sequencing project: providing services to taxonomists for standard genome sequencing and annotation.</title>
        <authorList>
            <consortium name="The Broad Institute Genomics Platform"/>
            <consortium name="The Broad Institute Genome Sequencing Center for Infectious Disease"/>
            <person name="Wu L."/>
            <person name="Ma J."/>
        </authorList>
    </citation>
    <scope>NUCLEOTIDE SEQUENCE [LARGE SCALE GENOMIC DNA]</scope>
    <source>
        <strain evidence="3">JCM 17986</strain>
    </source>
</reference>
<protein>
    <submittedName>
        <fullName evidence="2">Uncharacterized protein</fullName>
    </submittedName>
</protein>
<dbReference type="EMBL" id="BAABHS010000004">
    <property type="protein sequence ID" value="GAA4954500.1"/>
    <property type="molecule type" value="Genomic_DNA"/>
</dbReference>
<evidence type="ECO:0000313" key="3">
    <source>
        <dbReference type="Proteomes" id="UP001500466"/>
    </source>
</evidence>
<evidence type="ECO:0000313" key="2">
    <source>
        <dbReference type="EMBL" id="GAA4954500.1"/>
    </source>
</evidence>
<accession>A0ABP9H2A7</accession>
<dbReference type="Proteomes" id="UP001500466">
    <property type="component" value="Unassembled WGS sequence"/>
</dbReference>